<accession>A0A066U8Z2</accession>
<sequence length="325" mass="35864">MSHGYATYGDDPEFTREYPEPVDTTRRDLDELFAAVDGLRAAVEETDDRLRQDVADLTERLETGGAQDRLDLLGRRLDRLQQQVQALERAVRVSDGVPQVDLDDVGPETRALAAEAARWDDLHQELVTKEQRARYAEEIAHLDSVRSALSRCDADLLEVVRVLASTDRASRARGDAESSLRALSTRRRTLLDEEIPAAVAAADQARLALREADAVQARVVPQLERAERAWHDLQVRLRARITDALGSNALLPAWFGHALGLAPPAGTSGDAWIRTAASVLAYRVTFGVTDPALPLGPPAAEGADKTERRWTWRARLESDLDTLAL</sequence>
<keyword evidence="3" id="KW-1185">Reference proteome</keyword>
<feature type="coiled-coil region" evidence="1">
    <location>
        <begin position="40"/>
        <end position="90"/>
    </location>
</feature>
<dbReference type="RefSeq" id="WP_043782103.1">
    <property type="nucleotide sequence ID" value="NZ_JMQI01000041.1"/>
</dbReference>
<proteinExistence type="predicted"/>
<dbReference type="STRING" id="287986.DV20_19410"/>
<reference evidence="2 3" key="1">
    <citation type="submission" date="2014-05" db="EMBL/GenBank/DDBJ databases">
        <title>Draft genome sequence of Amycolatopsis rifamycinica DSM 46095.</title>
        <authorList>
            <person name="Lal R."/>
            <person name="Saxena A."/>
            <person name="Kumari R."/>
            <person name="Mukherjee U."/>
            <person name="Singh P."/>
            <person name="Sangwan N."/>
            <person name="Mahato N.K."/>
        </authorList>
    </citation>
    <scope>NUCLEOTIDE SEQUENCE [LARGE SCALE GENOMIC DNA]</scope>
    <source>
        <strain evidence="2 3">DSM 46095</strain>
    </source>
</reference>
<keyword evidence="1" id="KW-0175">Coiled coil</keyword>
<dbReference type="AlphaFoldDB" id="A0A066U8Z2"/>
<dbReference type="OrthoDB" id="4275274at2"/>
<organism evidence="2 3">
    <name type="scientific">Amycolatopsis rifamycinica</name>
    <dbReference type="NCBI Taxonomy" id="287986"/>
    <lineage>
        <taxon>Bacteria</taxon>
        <taxon>Bacillati</taxon>
        <taxon>Actinomycetota</taxon>
        <taxon>Actinomycetes</taxon>
        <taxon>Pseudonocardiales</taxon>
        <taxon>Pseudonocardiaceae</taxon>
        <taxon>Amycolatopsis</taxon>
    </lineage>
</organism>
<evidence type="ECO:0000256" key="1">
    <source>
        <dbReference type="SAM" id="Coils"/>
    </source>
</evidence>
<comment type="caution">
    <text evidence="2">The sequence shown here is derived from an EMBL/GenBank/DDBJ whole genome shotgun (WGS) entry which is preliminary data.</text>
</comment>
<gene>
    <name evidence="2" type="ORF">DV20_19410</name>
</gene>
<dbReference type="EMBL" id="JMQI01000041">
    <property type="protein sequence ID" value="KDN20584.1"/>
    <property type="molecule type" value="Genomic_DNA"/>
</dbReference>
<evidence type="ECO:0000313" key="3">
    <source>
        <dbReference type="Proteomes" id="UP000027345"/>
    </source>
</evidence>
<dbReference type="eggNOG" id="ENOG5033RFZ">
    <property type="taxonomic scope" value="Bacteria"/>
</dbReference>
<dbReference type="Proteomes" id="UP000027345">
    <property type="component" value="Unassembled WGS sequence"/>
</dbReference>
<name>A0A066U8Z2_9PSEU</name>
<evidence type="ECO:0000313" key="2">
    <source>
        <dbReference type="EMBL" id="KDN20584.1"/>
    </source>
</evidence>
<protein>
    <submittedName>
        <fullName evidence="2">Uncharacterized protein</fullName>
    </submittedName>
</protein>